<evidence type="ECO:0000313" key="1">
    <source>
        <dbReference type="EMBL" id="KAK8881317.1"/>
    </source>
</evidence>
<dbReference type="PANTHER" id="PTHR45661:SF3">
    <property type="entry name" value="IG-LIKE DOMAIN-CONTAINING PROTEIN"/>
    <property type="match status" value="1"/>
</dbReference>
<dbReference type="Proteomes" id="UP001470230">
    <property type="component" value="Unassembled WGS sequence"/>
</dbReference>
<keyword evidence="2" id="KW-1185">Reference proteome</keyword>
<proteinExistence type="predicted"/>
<reference evidence="1 2" key="1">
    <citation type="submission" date="2024-04" db="EMBL/GenBank/DDBJ databases">
        <title>Tritrichomonas musculus Genome.</title>
        <authorList>
            <person name="Alves-Ferreira E."/>
            <person name="Grigg M."/>
            <person name="Lorenzi H."/>
            <person name="Galac M."/>
        </authorList>
    </citation>
    <scope>NUCLEOTIDE SEQUENCE [LARGE SCALE GENOMIC DNA]</scope>
    <source>
        <strain evidence="1 2">EAF2021</strain>
    </source>
</reference>
<sequence length="690" mass="78883">MNPKILKQINDYIAIKKELQGLVLTFIEENDDENVNLDNITNFNQNQKMLENKMEFNAFLELIMKIANNHHRSELFFEKIEKLLTFYSNNIKQTFTNLEIFQIFKSNKRVLLILFTNKIITMDQSIFGIMMNDSCLNSQNYQFYFYTEIKPFLNEEMKKQIEGEMLEFNPNIFLSFEENRLKGVNDSYICSLIQNDSIEEFVQFANQSNLSLNSTIKPSIFETNPFLIKKEEISLIEYAAFYGSIQIFHYLRVNKIELTPSLFYYAIYSQNAQLIHLLEENKIQLTNSNYQVIIKESIKCHHNNIANYFLNNFQSHVANKYAKQNILFDNYVNYAFRYYNYDFFPSDFKDENIFYSLCQYGYVELSSIDLESIVVSKYIQPSKLYLPSSMTTLNSSFIKGCTKLKKISIPASVTSIESHLFRNFEFLKEVSLQNPLLLESIGECAFNGCKSLKSFLMPPSVKSIGNFVFCSCSSLTQIAIPSGLTSIPRYAFNECSSLKTVKFLSPSSVKIICERAFSSCTSLLKITIPSSVSKIEQSAFTNCSSLTEIIFEQPASFDKIDFFTFMGCSSLKRIEIPNSVTEIQNYAFSDCHSLTGISIPPSVKTVGGVIFKNCSLLSKVTIPSTITEIGWEFFQNCTSLKEISIPSSVQSIGMNAFHGCSSLQVLTIPSHLLKNAAKLGIRNDVNVNPI</sequence>
<comment type="caution">
    <text evidence="1">The sequence shown here is derived from an EMBL/GenBank/DDBJ whole genome shotgun (WGS) entry which is preliminary data.</text>
</comment>
<dbReference type="Gene3D" id="3.80.10.10">
    <property type="entry name" value="Ribonuclease Inhibitor"/>
    <property type="match status" value="3"/>
</dbReference>
<gene>
    <name evidence="1" type="ORF">M9Y10_004052</name>
</gene>
<dbReference type="PANTHER" id="PTHR45661">
    <property type="entry name" value="SURFACE ANTIGEN"/>
    <property type="match status" value="1"/>
</dbReference>
<organism evidence="1 2">
    <name type="scientific">Tritrichomonas musculus</name>
    <dbReference type="NCBI Taxonomy" id="1915356"/>
    <lineage>
        <taxon>Eukaryota</taxon>
        <taxon>Metamonada</taxon>
        <taxon>Parabasalia</taxon>
        <taxon>Tritrichomonadida</taxon>
        <taxon>Tritrichomonadidae</taxon>
        <taxon>Tritrichomonas</taxon>
    </lineage>
</organism>
<dbReference type="InterPro" id="IPR032675">
    <property type="entry name" value="LRR_dom_sf"/>
</dbReference>
<dbReference type="SUPFAM" id="SSF48403">
    <property type="entry name" value="Ankyrin repeat"/>
    <property type="match status" value="1"/>
</dbReference>
<evidence type="ECO:0000313" key="2">
    <source>
        <dbReference type="Proteomes" id="UP001470230"/>
    </source>
</evidence>
<protein>
    <submittedName>
        <fullName evidence="1">Uncharacterized protein</fullName>
    </submittedName>
</protein>
<accession>A0ABR2JQY6</accession>
<dbReference type="Gene3D" id="3.40.50.12480">
    <property type="match status" value="1"/>
</dbReference>
<dbReference type="InterPro" id="IPR026906">
    <property type="entry name" value="LRR_5"/>
</dbReference>
<dbReference type="InterPro" id="IPR053139">
    <property type="entry name" value="Surface_bspA-like"/>
</dbReference>
<dbReference type="EMBL" id="JAPFFF010000010">
    <property type="protein sequence ID" value="KAK8881317.1"/>
    <property type="molecule type" value="Genomic_DNA"/>
</dbReference>
<dbReference type="Pfam" id="PF13306">
    <property type="entry name" value="LRR_5"/>
    <property type="match status" value="2"/>
</dbReference>
<dbReference type="InterPro" id="IPR036770">
    <property type="entry name" value="Ankyrin_rpt-contain_sf"/>
</dbReference>
<name>A0ABR2JQY6_9EUKA</name>
<dbReference type="SUPFAM" id="SSF52058">
    <property type="entry name" value="L domain-like"/>
    <property type="match status" value="2"/>
</dbReference>